<feature type="compositionally biased region" description="Low complexity" evidence="1">
    <location>
        <begin position="242"/>
        <end position="262"/>
    </location>
</feature>
<feature type="chain" id="PRO_5017052150" description="Integrase catalytic domain-containing protein" evidence="2">
    <location>
        <begin position="18"/>
        <end position="284"/>
    </location>
</feature>
<evidence type="ECO:0008006" key="5">
    <source>
        <dbReference type="Google" id="ProtNLM"/>
    </source>
</evidence>
<gene>
    <name evidence="3" type="ORF">CR513_14829</name>
</gene>
<dbReference type="OrthoDB" id="1935586at2759"/>
<dbReference type="GO" id="GO:0003676">
    <property type="term" value="F:nucleic acid binding"/>
    <property type="evidence" value="ECO:0007669"/>
    <property type="project" value="InterPro"/>
</dbReference>
<dbReference type="STRING" id="157652.A0A371HG60"/>
<dbReference type="Proteomes" id="UP000257109">
    <property type="component" value="Unassembled WGS sequence"/>
</dbReference>
<dbReference type="InterPro" id="IPR012337">
    <property type="entry name" value="RNaseH-like_sf"/>
</dbReference>
<dbReference type="EMBL" id="QJKJ01002680">
    <property type="protein sequence ID" value="RDY01793.1"/>
    <property type="molecule type" value="Genomic_DNA"/>
</dbReference>
<feature type="signal peptide" evidence="2">
    <location>
        <begin position="1"/>
        <end position="17"/>
    </location>
</feature>
<dbReference type="InterPro" id="IPR036397">
    <property type="entry name" value="RNaseH_sf"/>
</dbReference>
<evidence type="ECO:0000313" key="3">
    <source>
        <dbReference type="EMBL" id="RDY01793.1"/>
    </source>
</evidence>
<keyword evidence="2" id="KW-0732">Signal</keyword>
<dbReference type="SUPFAM" id="SSF53098">
    <property type="entry name" value="Ribonuclease H-like"/>
    <property type="match status" value="1"/>
</dbReference>
<dbReference type="AlphaFoldDB" id="A0A371HG60"/>
<feature type="non-terminal residue" evidence="3">
    <location>
        <position position="1"/>
    </location>
</feature>
<sequence>MAHSIWAIGLQSRPVLGCVSLVETTLLGRDSLDGPRSLHGLSKTIVSYKDSKFLSHFWRTLWSNLGTKLFFSTTCHPQMDEQVEVINRTLSQLLRCFMGSTLLSPLDLLPLPNISSMLNCDGLSNAQFVKDFHAKARSHIEKKVEQYANRANKGKTQRVFKEVRLAKITPSYWFLDLVKEPPVSRKRSLALLDSTSHISATPFVYSHVAHFSVNKAPSRENMLMLLHITIFLRLYTKSPPRTSTTPSTGSTTSTSLQSSNSGISSSLELSISTSSLSIIIIILT</sequence>
<protein>
    <recommendedName>
        <fullName evidence="5">Integrase catalytic domain-containing protein</fullName>
    </recommendedName>
</protein>
<proteinExistence type="predicted"/>
<dbReference type="Gene3D" id="3.30.420.10">
    <property type="entry name" value="Ribonuclease H-like superfamily/Ribonuclease H"/>
    <property type="match status" value="1"/>
</dbReference>
<feature type="region of interest" description="Disordered" evidence="1">
    <location>
        <begin position="239"/>
        <end position="262"/>
    </location>
</feature>
<evidence type="ECO:0000256" key="1">
    <source>
        <dbReference type="SAM" id="MobiDB-lite"/>
    </source>
</evidence>
<dbReference type="PANTHER" id="PTHR35046:SF9">
    <property type="entry name" value="RNA-DIRECTED DNA POLYMERASE"/>
    <property type="match status" value="1"/>
</dbReference>
<dbReference type="PANTHER" id="PTHR35046">
    <property type="entry name" value="ZINC KNUCKLE (CCHC-TYPE) FAMILY PROTEIN"/>
    <property type="match status" value="1"/>
</dbReference>
<organism evidence="3 4">
    <name type="scientific">Mucuna pruriens</name>
    <name type="common">Velvet bean</name>
    <name type="synonym">Dolichos pruriens</name>
    <dbReference type="NCBI Taxonomy" id="157652"/>
    <lineage>
        <taxon>Eukaryota</taxon>
        <taxon>Viridiplantae</taxon>
        <taxon>Streptophyta</taxon>
        <taxon>Embryophyta</taxon>
        <taxon>Tracheophyta</taxon>
        <taxon>Spermatophyta</taxon>
        <taxon>Magnoliopsida</taxon>
        <taxon>eudicotyledons</taxon>
        <taxon>Gunneridae</taxon>
        <taxon>Pentapetalae</taxon>
        <taxon>rosids</taxon>
        <taxon>fabids</taxon>
        <taxon>Fabales</taxon>
        <taxon>Fabaceae</taxon>
        <taxon>Papilionoideae</taxon>
        <taxon>50 kb inversion clade</taxon>
        <taxon>NPAAA clade</taxon>
        <taxon>indigoferoid/millettioid clade</taxon>
        <taxon>Phaseoleae</taxon>
        <taxon>Mucuna</taxon>
    </lineage>
</organism>
<evidence type="ECO:0000313" key="4">
    <source>
        <dbReference type="Proteomes" id="UP000257109"/>
    </source>
</evidence>
<evidence type="ECO:0000256" key="2">
    <source>
        <dbReference type="SAM" id="SignalP"/>
    </source>
</evidence>
<reference evidence="3" key="1">
    <citation type="submission" date="2018-05" db="EMBL/GenBank/DDBJ databases">
        <title>Draft genome of Mucuna pruriens seed.</title>
        <authorList>
            <person name="Nnadi N.E."/>
            <person name="Vos R."/>
            <person name="Hasami M.H."/>
            <person name="Devisetty U.K."/>
            <person name="Aguiy J.C."/>
        </authorList>
    </citation>
    <scope>NUCLEOTIDE SEQUENCE [LARGE SCALE GENOMIC DNA]</scope>
    <source>
        <strain evidence="3">JCA_2017</strain>
    </source>
</reference>
<comment type="caution">
    <text evidence="3">The sequence shown here is derived from an EMBL/GenBank/DDBJ whole genome shotgun (WGS) entry which is preliminary data.</text>
</comment>
<name>A0A371HG60_MUCPR</name>
<accession>A0A371HG60</accession>
<keyword evidence="4" id="KW-1185">Reference proteome</keyword>